<accession>A0ABP8YH72</accession>
<keyword evidence="2" id="KW-1185">Reference proteome</keyword>
<sequence>MRAPAGLPLSLSHGPYAAEVVTVGACLRTLTRDGVDLVAGSEPGEMSRSSRGAVLMPWPNRVADGAYDFGGRHHQLPLSEPAKLNAIHGLARWVAWEVAEHIADRVVLTYELQPQTGYPFALDLEVDYRLGDDGLTTVLSATNAGADTAPYGAGLHPYLTVGRRVDDCVLTLPASTWCPMSERGHAGPAEPVDGTPYDYREPRPIGDIVLDHPYGGVADGATVTLTDPDTGRSVWLTGHEGVSWLHVFTGDTIKGREREALAVEPTTAPPDAFNSGVDLVALEPGATHRASFTIAGSAPA</sequence>
<comment type="caution">
    <text evidence="1">The sequence shown here is derived from an EMBL/GenBank/DDBJ whole genome shotgun (WGS) entry which is preliminary data.</text>
</comment>
<evidence type="ECO:0000313" key="2">
    <source>
        <dbReference type="Proteomes" id="UP001499882"/>
    </source>
</evidence>
<dbReference type="InterPro" id="IPR014718">
    <property type="entry name" value="GH-type_carb-bd"/>
</dbReference>
<dbReference type="PANTHER" id="PTHR10091:SF0">
    <property type="entry name" value="GALACTOSE MUTAROTASE"/>
    <property type="match status" value="1"/>
</dbReference>
<dbReference type="InterPro" id="IPR011013">
    <property type="entry name" value="Gal_mutarotase_sf_dom"/>
</dbReference>
<name>A0ABP8YH72_9ACTN</name>
<dbReference type="EMBL" id="BAABKN010000005">
    <property type="protein sequence ID" value="GAA4727025.1"/>
    <property type="molecule type" value="Genomic_DNA"/>
</dbReference>
<dbReference type="InterPro" id="IPR008183">
    <property type="entry name" value="Aldose_1/G6P_1-epimerase"/>
</dbReference>
<dbReference type="InterPro" id="IPR037480">
    <property type="entry name" value="YihR-like"/>
</dbReference>
<reference evidence="2" key="1">
    <citation type="journal article" date="2019" name="Int. J. Syst. Evol. Microbiol.">
        <title>The Global Catalogue of Microorganisms (GCM) 10K type strain sequencing project: providing services to taxonomists for standard genome sequencing and annotation.</title>
        <authorList>
            <consortium name="The Broad Institute Genomics Platform"/>
            <consortium name="The Broad Institute Genome Sequencing Center for Infectious Disease"/>
            <person name="Wu L."/>
            <person name="Ma J."/>
        </authorList>
    </citation>
    <scope>NUCLEOTIDE SEQUENCE [LARGE SCALE GENOMIC DNA]</scope>
    <source>
        <strain evidence="2">JCM 18532</strain>
    </source>
</reference>
<dbReference type="RefSeq" id="WP_345525222.1">
    <property type="nucleotide sequence ID" value="NZ_BAABKN010000005.1"/>
</dbReference>
<protein>
    <submittedName>
        <fullName evidence="1">Aldose-1-epimerase</fullName>
    </submittedName>
</protein>
<proteinExistence type="predicted"/>
<dbReference type="PANTHER" id="PTHR10091">
    <property type="entry name" value="ALDOSE-1-EPIMERASE"/>
    <property type="match status" value="1"/>
</dbReference>
<dbReference type="CDD" id="cd09022">
    <property type="entry name" value="Aldose_epim_Ec_YihR"/>
    <property type="match status" value="1"/>
</dbReference>
<organism evidence="1 2">
    <name type="scientific">Nocardioides endophyticus</name>
    <dbReference type="NCBI Taxonomy" id="1353775"/>
    <lineage>
        <taxon>Bacteria</taxon>
        <taxon>Bacillati</taxon>
        <taxon>Actinomycetota</taxon>
        <taxon>Actinomycetes</taxon>
        <taxon>Propionibacteriales</taxon>
        <taxon>Nocardioidaceae</taxon>
        <taxon>Nocardioides</taxon>
    </lineage>
</organism>
<dbReference type="SUPFAM" id="SSF74650">
    <property type="entry name" value="Galactose mutarotase-like"/>
    <property type="match status" value="1"/>
</dbReference>
<dbReference type="NCBIfam" id="NF011719">
    <property type="entry name" value="PRK15172.1"/>
    <property type="match status" value="1"/>
</dbReference>
<dbReference type="Gene3D" id="2.70.98.10">
    <property type="match status" value="1"/>
</dbReference>
<dbReference type="Pfam" id="PF01263">
    <property type="entry name" value="Aldose_epim"/>
    <property type="match status" value="1"/>
</dbReference>
<evidence type="ECO:0000313" key="1">
    <source>
        <dbReference type="EMBL" id="GAA4727025.1"/>
    </source>
</evidence>
<dbReference type="Proteomes" id="UP001499882">
    <property type="component" value="Unassembled WGS sequence"/>
</dbReference>
<gene>
    <name evidence="1" type="ORF">GCM10023350_07300</name>
</gene>